<keyword evidence="1" id="KW-0732">Signal</keyword>
<accession>A0ABQ4MG13</accession>
<feature type="signal peptide" evidence="1">
    <location>
        <begin position="1"/>
        <end position="23"/>
    </location>
</feature>
<dbReference type="RefSeq" id="WP_213655841.1">
    <property type="nucleotide sequence ID" value="NZ_BOSL01000012.1"/>
</dbReference>
<evidence type="ECO:0000313" key="2">
    <source>
        <dbReference type="EMBL" id="GIP54597.1"/>
    </source>
</evidence>
<sequence length="180" mass="19674">MLNALLLLLGLLSPFAGGMQATADLPVPSTARLALWQPSFPAQAADDTWGKITSMDSFDSMDGITLYDDYKSVLSKKGEPDSADKDPYTGYTEFRYDGLTIGLYEGLVYYVHTGPSPEKISLNGVSIPLQEVWLRHYFGEPDFVAEDGDVYIRGNTALKVYRDPLSGEVTGVDLFDDAAS</sequence>
<evidence type="ECO:0000256" key="1">
    <source>
        <dbReference type="SAM" id="SignalP"/>
    </source>
</evidence>
<gene>
    <name evidence="2" type="ORF">J42TS3_36320</name>
</gene>
<keyword evidence="3" id="KW-1185">Reference proteome</keyword>
<organism evidence="2 3">
    <name type="scientific">Paenibacillus vini</name>
    <dbReference type="NCBI Taxonomy" id="1476024"/>
    <lineage>
        <taxon>Bacteria</taxon>
        <taxon>Bacillati</taxon>
        <taxon>Bacillota</taxon>
        <taxon>Bacilli</taxon>
        <taxon>Bacillales</taxon>
        <taxon>Paenibacillaceae</taxon>
        <taxon>Paenibacillus</taxon>
    </lineage>
</organism>
<reference evidence="2 3" key="1">
    <citation type="submission" date="2021-03" db="EMBL/GenBank/DDBJ databases">
        <title>Antimicrobial resistance genes in bacteria isolated from Japanese honey, and their potential for conferring macrolide and lincosamide resistance in the American foulbrood pathogen Paenibacillus larvae.</title>
        <authorList>
            <person name="Okamoto M."/>
            <person name="Kumagai M."/>
            <person name="Kanamori H."/>
            <person name="Takamatsu D."/>
        </authorList>
    </citation>
    <scope>NUCLEOTIDE SEQUENCE [LARGE SCALE GENOMIC DNA]</scope>
    <source>
        <strain evidence="2 3">J42TS3</strain>
    </source>
</reference>
<evidence type="ECO:0008006" key="4">
    <source>
        <dbReference type="Google" id="ProtNLM"/>
    </source>
</evidence>
<proteinExistence type="predicted"/>
<dbReference type="Proteomes" id="UP000679992">
    <property type="component" value="Unassembled WGS sequence"/>
</dbReference>
<name>A0ABQ4MG13_9BACL</name>
<evidence type="ECO:0000313" key="3">
    <source>
        <dbReference type="Proteomes" id="UP000679992"/>
    </source>
</evidence>
<comment type="caution">
    <text evidence="2">The sequence shown here is derived from an EMBL/GenBank/DDBJ whole genome shotgun (WGS) entry which is preliminary data.</text>
</comment>
<dbReference type="EMBL" id="BOSL01000012">
    <property type="protein sequence ID" value="GIP54597.1"/>
    <property type="molecule type" value="Genomic_DNA"/>
</dbReference>
<protein>
    <recommendedName>
        <fullName evidence="4">Copper amine oxidase-like N-terminal domain-containing protein</fullName>
    </recommendedName>
</protein>
<feature type="chain" id="PRO_5047520813" description="Copper amine oxidase-like N-terminal domain-containing protein" evidence="1">
    <location>
        <begin position="24"/>
        <end position="180"/>
    </location>
</feature>